<dbReference type="Gene3D" id="3.40.50.620">
    <property type="entry name" value="HUPs"/>
    <property type="match status" value="1"/>
</dbReference>
<dbReference type="InterPro" id="IPR012795">
    <property type="entry name" value="tRNA_Ile_lys_synt_N"/>
</dbReference>
<evidence type="ECO:0000256" key="2">
    <source>
        <dbReference type="ARBA" id="ARBA00022490"/>
    </source>
</evidence>
<evidence type="ECO:0000256" key="6">
    <source>
        <dbReference type="ARBA" id="ARBA00022840"/>
    </source>
</evidence>
<comment type="subcellular location">
    <subcellularLocation>
        <location evidence="1 8">Cytoplasm</location>
    </subcellularLocation>
</comment>
<name>A0A9D7I8R0_9RHOO</name>
<dbReference type="NCBIfam" id="TIGR02432">
    <property type="entry name" value="lysidine_TilS_N"/>
    <property type="match status" value="1"/>
</dbReference>
<proteinExistence type="inferred from homology"/>
<dbReference type="SUPFAM" id="SSF56037">
    <property type="entry name" value="PheT/TilS domain"/>
    <property type="match status" value="1"/>
</dbReference>
<dbReference type="Pfam" id="PF09179">
    <property type="entry name" value="TilS"/>
    <property type="match status" value="1"/>
</dbReference>
<dbReference type="GO" id="GO:0006400">
    <property type="term" value="P:tRNA modification"/>
    <property type="evidence" value="ECO:0007669"/>
    <property type="project" value="UniProtKB-UniRule"/>
</dbReference>
<dbReference type="InterPro" id="IPR011063">
    <property type="entry name" value="TilS/TtcA_N"/>
</dbReference>
<dbReference type="EC" id="6.3.4.19" evidence="8"/>
<dbReference type="Pfam" id="PF11734">
    <property type="entry name" value="TilS_C"/>
    <property type="match status" value="1"/>
</dbReference>
<dbReference type="InterPro" id="IPR012094">
    <property type="entry name" value="tRNA_Ile_lys_synt"/>
</dbReference>
<keyword evidence="2 8" id="KW-0963">Cytoplasm</keyword>
<evidence type="ECO:0000256" key="8">
    <source>
        <dbReference type="HAMAP-Rule" id="MF_01161"/>
    </source>
</evidence>
<comment type="function">
    <text evidence="8">Ligates lysine onto the cytidine present at position 34 of the AUA codon-specific tRNA(Ile) that contains the anticodon CAU, in an ATP-dependent manner. Cytidine is converted to lysidine, thus changing the amino acid specificity of the tRNA from methionine to isoleucine.</text>
</comment>
<evidence type="ECO:0000313" key="11">
    <source>
        <dbReference type="Proteomes" id="UP000886602"/>
    </source>
</evidence>
<evidence type="ECO:0000313" key="10">
    <source>
        <dbReference type="EMBL" id="MBK7423378.1"/>
    </source>
</evidence>
<dbReference type="InterPro" id="IPR014729">
    <property type="entry name" value="Rossmann-like_a/b/a_fold"/>
</dbReference>
<keyword evidence="3 8" id="KW-0436">Ligase</keyword>
<comment type="similarity">
    <text evidence="8">Belongs to the tRNA(Ile)-lysidine synthase family.</text>
</comment>
<dbReference type="InterPro" id="IPR012796">
    <property type="entry name" value="Lysidine-tRNA-synth_C"/>
</dbReference>
<dbReference type="SUPFAM" id="SSF52402">
    <property type="entry name" value="Adenine nucleotide alpha hydrolases-like"/>
    <property type="match status" value="1"/>
</dbReference>
<evidence type="ECO:0000259" key="9">
    <source>
        <dbReference type="SMART" id="SM00977"/>
    </source>
</evidence>
<evidence type="ECO:0000256" key="7">
    <source>
        <dbReference type="ARBA" id="ARBA00048539"/>
    </source>
</evidence>
<dbReference type="GO" id="GO:0005737">
    <property type="term" value="C:cytoplasm"/>
    <property type="evidence" value="ECO:0007669"/>
    <property type="project" value="UniProtKB-SubCell"/>
</dbReference>
<dbReference type="Proteomes" id="UP000886602">
    <property type="component" value="Unassembled WGS sequence"/>
</dbReference>
<dbReference type="SMART" id="SM00977">
    <property type="entry name" value="TilS_C"/>
    <property type="match status" value="1"/>
</dbReference>
<dbReference type="SUPFAM" id="SSF82829">
    <property type="entry name" value="MesJ substrate recognition domain-like"/>
    <property type="match status" value="1"/>
</dbReference>
<evidence type="ECO:0000256" key="1">
    <source>
        <dbReference type="ARBA" id="ARBA00004496"/>
    </source>
</evidence>
<evidence type="ECO:0000256" key="4">
    <source>
        <dbReference type="ARBA" id="ARBA00022694"/>
    </source>
</evidence>
<protein>
    <recommendedName>
        <fullName evidence="8">tRNA(Ile)-lysidine synthase</fullName>
        <ecNumber evidence="8">6.3.4.19</ecNumber>
    </recommendedName>
    <alternativeName>
        <fullName evidence="8">tRNA(Ile)-2-lysyl-cytidine synthase</fullName>
    </alternativeName>
    <alternativeName>
        <fullName evidence="8">tRNA(Ile)-lysidine synthetase</fullName>
    </alternativeName>
</protein>
<feature type="domain" description="Lysidine-tRNA(Ile) synthetase C-terminal" evidence="9">
    <location>
        <begin position="397"/>
        <end position="470"/>
    </location>
</feature>
<gene>
    <name evidence="8 10" type="primary">tilS</name>
    <name evidence="10" type="ORF">IPJ48_09940</name>
</gene>
<comment type="caution">
    <text evidence="10">The sequence shown here is derived from an EMBL/GenBank/DDBJ whole genome shotgun (WGS) entry which is preliminary data.</text>
</comment>
<keyword evidence="6 8" id="KW-0067">ATP-binding</keyword>
<keyword evidence="5 8" id="KW-0547">Nucleotide-binding</keyword>
<dbReference type="EMBL" id="JADJNC010000014">
    <property type="protein sequence ID" value="MBK7423378.1"/>
    <property type="molecule type" value="Genomic_DNA"/>
</dbReference>
<feature type="binding site" evidence="8">
    <location>
        <begin position="60"/>
        <end position="65"/>
    </location>
    <ligand>
        <name>ATP</name>
        <dbReference type="ChEBI" id="CHEBI:30616"/>
    </ligand>
</feature>
<dbReference type="PANTHER" id="PTHR43033:SF1">
    <property type="entry name" value="TRNA(ILE)-LYSIDINE SYNTHASE-RELATED"/>
    <property type="match status" value="1"/>
</dbReference>
<dbReference type="HAMAP" id="MF_01161">
    <property type="entry name" value="tRNA_Ile_lys_synt"/>
    <property type="match status" value="1"/>
</dbReference>
<keyword evidence="4 8" id="KW-0819">tRNA processing</keyword>
<accession>A0A9D7I8R0</accession>
<dbReference type="Pfam" id="PF01171">
    <property type="entry name" value="ATP_bind_3"/>
    <property type="match status" value="1"/>
</dbReference>
<dbReference type="CDD" id="cd01992">
    <property type="entry name" value="TilS_N"/>
    <property type="match status" value="1"/>
</dbReference>
<dbReference type="GO" id="GO:0032267">
    <property type="term" value="F:tRNA(Ile)-lysidine synthase activity"/>
    <property type="evidence" value="ECO:0007669"/>
    <property type="project" value="UniProtKB-EC"/>
</dbReference>
<dbReference type="GO" id="GO:0005524">
    <property type="term" value="F:ATP binding"/>
    <property type="evidence" value="ECO:0007669"/>
    <property type="project" value="UniProtKB-UniRule"/>
</dbReference>
<evidence type="ECO:0000256" key="5">
    <source>
        <dbReference type="ARBA" id="ARBA00022741"/>
    </source>
</evidence>
<comment type="domain">
    <text evidence="8">The N-terminal region contains the highly conserved SGGXDS motif, predicted to be a P-loop motif involved in ATP binding.</text>
</comment>
<evidence type="ECO:0000256" key="3">
    <source>
        <dbReference type="ARBA" id="ARBA00022598"/>
    </source>
</evidence>
<sequence length="480" mass="51453">MAAPKSSRSTERSPAGATSQLATILSAFLAERLMPTMVPAVVTALVPGMVTGSRLCVALSGGRDSLVLLHALSGLMSSADLPVILSAVHVHHGISPNADAWAVFCAEFCQRCAVPLDIVRVEVPRDSGEGLEAAARRMRHSVFAGCAADLLALAHHRDDQAETVLLNMLRGAGIAGAAGMLAERPQAQGPALIRPLLDVPRALIEAYAAEQALRWIEDESNDDVHYRRNYLRLEVMPQLEEKFPGAQQALARAAGHFTEGTLLLDELATIDRAALATAAGRIGLAGFNALAPARARNLLRFAWLAAGFRAPDARWIDEAMRQLATAGALSETCLSTSDGELHVYRGELHIVGHDPETPVEPRLWAGELELPWAGGRILLLPITGSGIRRDLLVAGKVCICSRQGGERLQPDARRPRRSLRNLLQEAGVPPWERVRLPLLWCGERLAWVGGIGVDAGFACTPGEAGLVPVWEPGDLPASYR</sequence>
<dbReference type="NCBIfam" id="TIGR02433">
    <property type="entry name" value="lysidine_TilS_C"/>
    <property type="match status" value="1"/>
</dbReference>
<reference evidence="10" key="1">
    <citation type="submission" date="2020-10" db="EMBL/GenBank/DDBJ databases">
        <title>Connecting structure to function with the recovery of over 1000 high-quality activated sludge metagenome-assembled genomes encoding full-length rRNA genes using long-read sequencing.</title>
        <authorList>
            <person name="Singleton C.M."/>
            <person name="Petriglieri F."/>
            <person name="Kristensen J.M."/>
            <person name="Kirkegaard R.H."/>
            <person name="Michaelsen T.Y."/>
            <person name="Andersen M.H."/>
            <person name="Karst S.M."/>
            <person name="Dueholm M.S."/>
            <person name="Nielsen P.H."/>
            <person name="Albertsen M."/>
        </authorList>
    </citation>
    <scope>NUCLEOTIDE SEQUENCE</scope>
    <source>
        <strain evidence="10">EsbW_18-Q3-R4-48_MAXAC.044</strain>
    </source>
</reference>
<comment type="catalytic activity">
    <reaction evidence="7 8">
        <text>cytidine(34) in tRNA(Ile2) + L-lysine + ATP = lysidine(34) in tRNA(Ile2) + AMP + diphosphate + H(+)</text>
        <dbReference type="Rhea" id="RHEA:43744"/>
        <dbReference type="Rhea" id="RHEA-COMP:10625"/>
        <dbReference type="Rhea" id="RHEA-COMP:10670"/>
        <dbReference type="ChEBI" id="CHEBI:15378"/>
        <dbReference type="ChEBI" id="CHEBI:30616"/>
        <dbReference type="ChEBI" id="CHEBI:32551"/>
        <dbReference type="ChEBI" id="CHEBI:33019"/>
        <dbReference type="ChEBI" id="CHEBI:82748"/>
        <dbReference type="ChEBI" id="CHEBI:83665"/>
        <dbReference type="ChEBI" id="CHEBI:456215"/>
        <dbReference type="EC" id="6.3.4.19"/>
    </reaction>
</comment>
<dbReference type="Gene3D" id="1.20.59.20">
    <property type="match status" value="1"/>
</dbReference>
<organism evidence="10 11">
    <name type="scientific">Candidatus Propionivibrio dominans</name>
    <dbReference type="NCBI Taxonomy" id="2954373"/>
    <lineage>
        <taxon>Bacteria</taxon>
        <taxon>Pseudomonadati</taxon>
        <taxon>Pseudomonadota</taxon>
        <taxon>Betaproteobacteria</taxon>
        <taxon>Rhodocyclales</taxon>
        <taxon>Rhodocyclaceae</taxon>
        <taxon>Propionivibrio</taxon>
    </lineage>
</organism>
<dbReference type="PANTHER" id="PTHR43033">
    <property type="entry name" value="TRNA(ILE)-LYSIDINE SYNTHASE-RELATED"/>
    <property type="match status" value="1"/>
</dbReference>
<dbReference type="InterPro" id="IPR015262">
    <property type="entry name" value="tRNA_Ile_lys_synt_subst-bd"/>
</dbReference>
<dbReference type="AlphaFoldDB" id="A0A9D7I8R0"/>